<dbReference type="GO" id="GO:0016758">
    <property type="term" value="F:hexosyltransferase activity"/>
    <property type="evidence" value="ECO:0007669"/>
    <property type="project" value="InterPro"/>
</dbReference>
<name>M8D0A9_THETY</name>
<proteinExistence type="predicted"/>
<dbReference type="HOGENOM" id="CLU_023406_1_0_9"/>
<dbReference type="InterPro" id="IPR007235">
    <property type="entry name" value="Glyco_trans_28_C"/>
</dbReference>
<feature type="domain" description="Glycosyl transferase family 28 C-terminal" evidence="3">
    <location>
        <begin position="173"/>
        <end position="316"/>
    </location>
</feature>
<evidence type="ECO:0000256" key="1">
    <source>
        <dbReference type="PIRSR" id="PIRSR620023-1"/>
    </source>
</evidence>
<dbReference type="NCBIfam" id="TIGR03590">
    <property type="entry name" value="PseG"/>
    <property type="match status" value="1"/>
</dbReference>
<dbReference type="SUPFAM" id="SSF53756">
    <property type="entry name" value="UDP-Glycosyltransferase/glycogen phosphorylase"/>
    <property type="match status" value="1"/>
</dbReference>
<dbReference type="EMBL" id="AMYG01000017">
    <property type="protein sequence ID" value="EMT40029.1"/>
    <property type="molecule type" value="Genomic_DNA"/>
</dbReference>
<protein>
    <submittedName>
        <fullName evidence="4">Pseudaminic acid biosynthesis-associated protein PseG</fullName>
    </submittedName>
</protein>
<dbReference type="PANTHER" id="PTHR21015:SF22">
    <property type="entry name" value="GLYCOSYLTRANSFERASE"/>
    <property type="match status" value="1"/>
</dbReference>
<dbReference type="RefSeq" id="WP_004397350.1">
    <property type="nucleotide sequence ID" value="NZ_KB731278.1"/>
</dbReference>
<comment type="caution">
    <text evidence="4">The sequence shown here is derived from an EMBL/GenBank/DDBJ whole genome shotgun (WGS) entry which is preliminary data.</text>
</comment>
<gene>
    <name evidence="4" type="ORF">TthWC1_0448</name>
</gene>
<feature type="binding site" evidence="2">
    <location>
        <position position="151"/>
    </location>
    <ligand>
        <name>substrate</name>
    </ligand>
</feature>
<reference evidence="4 5" key="1">
    <citation type="journal article" date="2013" name="PLoS ONE">
        <title>Genomic Evaluation of Thermoanaerobacter spp. for the Construction of Designer Co-Cultures to Improve Lignocellulosic Biofuel Production.</title>
        <authorList>
            <person name="Verbeke T.J."/>
            <person name="Zhang X."/>
            <person name="Henrissat B."/>
            <person name="Spicer V."/>
            <person name="Rydzak T."/>
            <person name="Krokhin O.V."/>
            <person name="Fristensky B."/>
            <person name="Levin D.B."/>
            <person name="Sparling R."/>
        </authorList>
    </citation>
    <scope>NUCLEOTIDE SEQUENCE [LARGE SCALE GENOMIC DNA]</scope>
    <source>
        <strain evidence="4 5">WC1</strain>
    </source>
</reference>
<dbReference type="PATRIC" id="fig|1198630.3.peg.463"/>
<dbReference type="AlphaFoldDB" id="M8D0A9"/>
<feature type="active site" description="Proton acceptor" evidence="1">
    <location>
        <position position="18"/>
    </location>
</feature>
<dbReference type="Gene3D" id="3.40.50.2000">
    <property type="entry name" value="Glycogen Phosphorylase B"/>
    <property type="match status" value="1"/>
</dbReference>
<evidence type="ECO:0000259" key="3">
    <source>
        <dbReference type="Pfam" id="PF04101"/>
    </source>
</evidence>
<dbReference type="PANTHER" id="PTHR21015">
    <property type="entry name" value="UDP-N-ACETYLGLUCOSAMINE--N-ACETYLMURAMYL-(PENTAPEPTIDE) PYROPHOSPHORYL-UNDECAPRENOL N-ACETYLGLUCOSAMINE TRANSFERASE 1"/>
    <property type="match status" value="1"/>
</dbReference>
<accession>M8D0A9</accession>
<evidence type="ECO:0000313" key="5">
    <source>
        <dbReference type="Proteomes" id="UP000013242"/>
    </source>
</evidence>
<organism evidence="4 5">
    <name type="scientific">Thermoanaerobacter thermohydrosulfuricus WC1</name>
    <dbReference type="NCBI Taxonomy" id="1198630"/>
    <lineage>
        <taxon>Bacteria</taxon>
        <taxon>Bacillati</taxon>
        <taxon>Bacillota</taxon>
        <taxon>Clostridia</taxon>
        <taxon>Thermoanaerobacterales</taxon>
        <taxon>Thermoanaerobacteraceae</taxon>
        <taxon>Thermoanaerobacter</taxon>
    </lineage>
</organism>
<evidence type="ECO:0000256" key="2">
    <source>
        <dbReference type="PIRSR" id="PIRSR620023-2"/>
    </source>
</evidence>
<dbReference type="InterPro" id="IPR020023">
    <property type="entry name" value="PseG"/>
</dbReference>
<dbReference type="Pfam" id="PF04101">
    <property type="entry name" value="Glyco_tran_28_C"/>
    <property type="match status" value="1"/>
</dbReference>
<keyword evidence="5" id="KW-1185">Reference proteome</keyword>
<dbReference type="Gene3D" id="3.40.50.11190">
    <property type="match status" value="1"/>
</dbReference>
<sequence length="341" mass="38319">MLKVAIRVDGGPKIGMGHITRCLALAEELANNDCNITFITRNDISSITKIKEYGFDVNVIDIFTIDEEINYITRIINQFDILITDSYEIDYNYLYTIKKTGVFLVSIDDLNEHDFPCDIVINGNIYAEDLNYKDVTGKTRFLLGPKYVLMRKEFRDLPKKQIKNKVENILITMGGSDPKGVTIKVLKALMSDRNLRSLNIDVVIGPSFNKELVTEINEFAKNNKNISTSYNVNATIMRELMIKTDIAISAGGSTLYELAAAGVPTIAVIVADNQIKNVNKWVSQHAIVKVTQISDVKNNIEKLIFDNNTRQMMSNISSSLVDGLGTIRCTKEIIYNRSKLS</sequence>
<evidence type="ECO:0000313" key="4">
    <source>
        <dbReference type="EMBL" id="EMT40029.1"/>
    </source>
</evidence>
<dbReference type="Proteomes" id="UP000013242">
    <property type="component" value="Unassembled WGS sequence"/>
</dbReference>
<feature type="binding site" evidence="2">
    <location>
        <position position="257"/>
    </location>
    <ligand>
        <name>substrate</name>
    </ligand>
</feature>